<sequence length="112" mass="12569">MVVKDKDPTYTRPPPLPNIREKITCYKCGKWGHFRRECRAPRYPRQDRDPPGRAALTSPTTPQLSLGNGQTPYGSILEHGLGDRVAAIQDIPQPRAAKQMHAFLGLISYCRA</sequence>
<keyword evidence="5" id="KW-1185">Reference proteome</keyword>
<gene>
    <name evidence="4" type="ORF">SPARVUS_LOCUS12991294</name>
</gene>
<evidence type="ECO:0000256" key="1">
    <source>
        <dbReference type="PROSITE-ProRule" id="PRU00047"/>
    </source>
</evidence>
<evidence type="ECO:0000259" key="3">
    <source>
        <dbReference type="PROSITE" id="PS50158"/>
    </source>
</evidence>
<organism evidence="4 5">
    <name type="scientific">Staurois parvus</name>
    <dbReference type="NCBI Taxonomy" id="386267"/>
    <lineage>
        <taxon>Eukaryota</taxon>
        <taxon>Metazoa</taxon>
        <taxon>Chordata</taxon>
        <taxon>Craniata</taxon>
        <taxon>Vertebrata</taxon>
        <taxon>Euteleostomi</taxon>
        <taxon>Amphibia</taxon>
        <taxon>Batrachia</taxon>
        <taxon>Anura</taxon>
        <taxon>Neobatrachia</taxon>
        <taxon>Ranoidea</taxon>
        <taxon>Ranidae</taxon>
        <taxon>Staurois</taxon>
    </lineage>
</organism>
<name>A0ABN9FXR6_9NEOB</name>
<dbReference type="InterPro" id="IPR001878">
    <property type="entry name" value="Znf_CCHC"/>
</dbReference>
<evidence type="ECO:0000313" key="4">
    <source>
        <dbReference type="EMBL" id="CAI9601502.1"/>
    </source>
</evidence>
<feature type="domain" description="CCHC-type" evidence="3">
    <location>
        <begin position="25"/>
        <end position="39"/>
    </location>
</feature>
<dbReference type="EMBL" id="CATNWA010017575">
    <property type="protein sequence ID" value="CAI9601502.1"/>
    <property type="molecule type" value="Genomic_DNA"/>
</dbReference>
<feature type="compositionally biased region" description="Polar residues" evidence="2">
    <location>
        <begin position="57"/>
        <end position="73"/>
    </location>
</feature>
<proteinExistence type="predicted"/>
<feature type="region of interest" description="Disordered" evidence="2">
    <location>
        <begin position="40"/>
        <end position="73"/>
    </location>
</feature>
<feature type="compositionally biased region" description="Basic and acidic residues" evidence="2">
    <location>
        <begin position="40"/>
        <end position="51"/>
    </location>
</feature>
<keyword evidence="1" id="KW-0479">Metal-binding</keyword>
<feature type="non-terminal residue" evidence="4">
    <location>
        <position position="112"/>
    </location>
</feature>
<accession>A0ABN9FXR6</accession>
<dbReference type="PROSITE" id="PS50158">
    <property type="entry name" value="ZF_CCHC"/>
    <property type="match status" value="1"/>
</dbReference>
<dbReference type="SUPFAM" id="SSF57756">
    <property type="entry name" value="Retrovirus zinc finger-like domains"/>
    <property type="match status" value="1"/>
</dbReference>
<evidence type="ECO:0000256" key="2">
    <source>
        <dbReference type="SAM" id="MobiDB-lite"/>
    </source>
</evidence>
<dbReference type="Pfam" id="PF00098">
    <property type="entry name" value="zf-CCHC"/>
    <property type="match status" value="1"/>
</dbReference>
<protein>
    <recommendedName>
        <fullName evidence="3">CCHC-type domain-containing protein</fullName>
    </recommendedName>
</protein>
<comment type="caution">
    <text evidence="4">The sequence shown here is derived from an EMBL/GenBank/DDBJ whole genome shotgun (WGS) entry which is preliminary data.</text>
</comment>
<dbReference type="Proteomes" id="UP001162483">
    <property type="component" value="Unassembled WGS sequence"/>
</dbReference>
<reference evidence="4" key="1">
    <citation type="submission" date="2023-05" db="EMBL/GenBank/DDBJ databases">
        <authorList>
            <person name="Stuckert A."/>
        </authorList>
    </citation>
    <scope>NUCLEOTIDE SEQUENCE</scope>
</reference>
<evidence type="ECO:0000313" key="5">
    <source>
        <dbReference type="Proteomes" id="UP001162483"/>
    </source>
</evidence>
<keyword evidence="1" id="KW-0862">Zinc</keyword>
<dbReference type="InterPro" id="IPR036875">
    <property type="entry name" value="Znf_CCHC_sf"/>
</dbReference>
<dbReference type="Gene3D" id="4.10.60.10">
    <property type="entry name" value="Zinc finger, CCHC-type"/>
    <property type="match status" value="1"/>
</dbReference>
<dbReference type="SMART" id="SM00343">
    <property type="entry name" value="ZnF_C2HC"/>
    <property type="match status" value="1"/>
</dbReference>
<keyword evidence="1" id="KW-0863">Zinc-finger</keyword>